<feature type="region of interest" description="Disordered" evidence="1">
    <location>
        <begin position="520"/>
        <end position="540"/>
    </location>
</feature>
<feature type="compositionally biased region" description="Polar residues" evidence="1">
    <location>
        <begin position="520"/>
        <end position="534"/>
    </location>
</feature>
<feature type="region of interest" description="Disordered" evidence="1">
    <location>
        <begin position="339"/>
        <end position="370"/>
    </location>
</feature>
<dbReference type="Proteomes" id="UP000535543">
    <property type="component" value="Unassembled WGS sequence"/>
</dbReference>
<dbReference type="Pfam" id="PF02720">
    <property type="entry name" value="DUF222"/>
    <property type="match status" value="1"/>
</dbReference>
<name>A0A848KIA5_9NOCA</name>
<gene>
    <name evidence="3" type="ORF">FGL95_23555</name>
</gene>
<dbReference type="InterPro" id="IPR003615">
    <property type="entry name" value="HNH_nuc"/>
</dbReference>
<dbReference type="RefSeq" id="WP_169591565.1">
    <property type="nucleotide sequence ID" value="NZ_VCQU01000009.1"/>
</dbReference>
<evidence type="ECO:0000313" key="3">
    <source>
        <dbReference type="EMBL" id="NMN98019.1"/>
    </source>
</evidence>
<comment type="caution">
    <text evidence="3">The sequence shown here is derived from an EMBL/GenBank/DDBJ whole genome shotgun (WGS) entry which is preliminary data.</text>
</comment>
<reference evidence="3 4" key="1">
    <citation type="submission" date="2019-05" db="EMBL/GenBank/DDBJ databases">
        <authorList>
            <person name="Lee S.D."/>
        </authorList>
    </citation>
    <scope>NUCLEOTIDE SEQUENCE [LARGE SCALE GENOMIC DNA]</scope>
    <source>
        <strain evidence="3 4">YC2-7</strain>
    </source>
</reference>
<feature type="compositionally biased region" description="Basic and acidic residues" evidence="1">
    <location>
        <begin position="344"/>
        <end position="353"/>
    </location>
</feature>
<evidence type="ECO:0000256" key="1">
    <source>
        <dbReference type="SAM" id="MobiDB-lite"/>
    </source>
</evidence>
<evidence type="ECO:0000259" key="2">
    <source>
        <dbReference type="Pfam" id="PF02720"/>
    </source>
</evidence>
<reference evidence="3 4" key="2">
    <citation type="submission" date="2020-06" db="EMBL/GenBank/DDBJ databases">
        <title>Antribacter stalactiti gen. nov., sp. nov., a new member of the family Nacardiaceae isolated from a cave.</title>
        <authorList>
            <person name="Kim I.S."/>
        </authorList>
    </citation>
    <scope>NUCLEOTIDE SEQUENCE [LARGE SCALE GENOMIC DNA]</scope>
    <source>
        <strain evidence="3 4">YC2-7</strain>
    </source>
</reference>
<protein>
    <submittedName>
        <fullName evidence="3">DUF222 domain-containing protein</fullName>
    </submittedName>
</protein>
<sequence length="540" mass="58819">MFDIGGSFLTQSISLLDHMTTASVAENKAAHAKITAAGHFWSDWIERDAELATGDIIDCGNNALAEMAVRLGVSKTTAETFAGVGMDLRLRLPRVNAAFAAGELDYPRVARICRATTGFTHDTVDKAEEEILSSALRLSPGPLARAIDKTLIRASPDEYAALRKEQQQFRRVRRRRGDALSVIEAHVNPDEAEAVLQRLTEIADTVCTHDTRGRDYRMADAFMALMHGETHLDCSCGRDDCAVAGQPRSDKRRTPLVQVTVDIATLLGLLSNPAYLDGHGPIDPDLARTLAEDGTWQVMLTECLHLAEEHGLIEREPATQFIARGGRHNAGVIPEPAAAVEPSEADHDPDEPKPTAAQPDPTAPEVVAEPTPAPAPVALARAVEFRRPTHVGRVQGPTSLRLPKTAFIYRPNAETTALVRARDQHCRFPGCNVPAAKCQLDHIEEFDQTNPPDGGLTLPENLQCLCQLHHTLKTLRLWRAEALPGSRIRWTSSHGEHFITTPGGGLTAVPPARLKPKLTITRNPEQPALPTTQPDEPAPF</sequence>
<feature type="domain" description="DUF222" evidence="2">
    <location>
        <begin position="22"/>
        <end position="300"/>
    </location>
</feature>
<organism evidence="3 4">
    <name type="scientific">Antrihabitans stalactiti</name>
    <dbReference type="NCBI Taxonomy" id="2584121"/>
    <lineage>
        <taxon>Bacteria</taxon>
        <taxon>Bacillati</taxon>
        <taxon>Actinomycetota</taxon>
        <taxon>Actinomycetes</taxon>
        <taxon>Mycobacteriales</taxon>
        <taxon>Nocardiaceae</taxon>
        <taxon>Antrihabitans</taxon>
    </lineage>
</organism>
<dbReference type="CDD" id="cd00085">
    <property type="entry name" value="HNHc"/>
    <property type="match status" value="1"/>
</dbReference>
<dbReference type="EMBL" id="VCQU01000009">
    <property type="protein sequence ID" value="NMN98019.1"/>
    <property type="molecule type" value="Genomic_DNA"/>
</dbReference>
<keyword evidence="4" id="KW-1185">Reference proteome</keyword>
<dbReference type="InterPro" id="IPR003870">
    <property type="entry name" value="DUF222"/>
</dbReference>
<accession>A0A848KIA5</accession>
<proteinExistence type="predicted"/>
<evidence type="ECO:0000313" key="4">
    <source>
        <dbReference type="Proteomes" id="UP000535543"/>
    </source>
</evidence>
<dbReference type="AlphaFoldDB" id="A0A848KIA5"/>